<dbReference type="AlphaFoldDB" id="A0A0B7GSM3"/>
<gene>
    <name evidence="1" type="ORF">TPHV1_20156</name>
</gene>
<proteinExistence type="predicted"/>
<reference evidence="2" key="1">
    <citation type="submission" date="2015-01" db="EMBL/GenBank/DDBJ databases">
        <authorList>
            <person name="Manzoor Shahid"/>
            <person name="Zubair Saima"/>
        </authorList>
    </citation>
    <scope>NUCLEOTIDE SEQUENCE [LARGE SCALE GENOMIC DNA]</scope>
    <source>
        <strain evidence="2">V1</strain>
    </source>
</reference>
<keyword evidence="2" id="KW-1185">Reference proteome</keyword>
<protein>
    <recommendedName>
        <fullName evidence="3">Lipoprotein</fullName>
    </recommendedName>
</protein>
<dbReference type="Proteomes" id="UP000042527">
    <property type="component" value="Unassembled WGS sequence"/>
</dbReference>
<dbReference type="EMBL" id="CDNC01000012">
    <property type="protein sequence ID" value="CEM61619.1"/>
    <property type="molecule type" value="Genomic_DNA"/>
</dbReference>
<evidence type="ECO:0008006" key="3">
    <source>
        <dbReference type="Google" id="ProtNLM"/>
    </source>
</evidence>
<evidence type="ECO:0000313" key="1">
    <source>
        <dbReference type="EMBL" id="CEM61619.1"/>
    </source>
</evidence>
<organism evidence="1 2">
    <name type="scientific">Treponema phagedenis</name>
    <dbReference type="NCBI Taxonomy" id="162"/>
    <lineage>
        <taxon>Bacteria</taxon>
        <taxon>Pseudomonadati</taxon>
        <taxon>Spirochaetota</taxon>
        <taxon>Spirochaetia</taxon>
        <taxon>Spirochaetales</taxon>
        <taxon>Treponemataceae</taxon>
        <taxon>Treponema</taxon>
    </lineage>
</organism>
<sequence length="79" mass="9182">MKKISGFLIVPLFICLLFSCNQSYGKKKNLLLGSWDRYTVINGKPLYVKASFKENTFTLYHSHMLDEETGGTIFYTYTR</sequence>
<dbReference type="RefSeq" id="WP_024752611.1">
    <property type="nucleotide sequence ID" value="NZ_CP027018.1"/>
</dbReference>
<dbReference type="PROSITE" id="PS51257">
    <property type="entry name" value="PROKAR_LIPOPROTEIN"/>
    <property type="match status" value="1"/>
</dbReference>
<dbReference type="GeneID" id="57753220"/>
<accession>A0A0B7GSM3</accession>
<name>A0A0B7GSM3_TREPH</name>
<evidence type="ECO:0000313" key="2">
    <source>
        <dbReference type="Proteomes" id="UP000042527"/>
    </source>
</evidence>